<comment type="caution">
    <text evidence="2">The sequence shown here is derived from an EMBL/GenBank/DDBJ whole genome shotgun (WGS) entry which is preliminary data.</text>
</comment>
<keyword evidence="1" id="KW-0812">Transmembrane</keyword>
<sequence length="150" mass="16011">MSQPTSPPMPVFAPDAVLSFTVQGSMMTSNLIAPTLTIDGHLAPVPVTGTRQIPIMSGRHHLRAHSQWLRRYGHASLEIDVVPGQTLEVFYAPPYHQFSDDGSMGLSPQPREGRAFFIIAAWVVPGLVVLGVLGVVFAGLVAILRGMAGG</sequence>
<keyword evidence="3" id="KW-1185">Reference proteome</keyword>
<reference evidence="2 3" key="1">
    <citation type="submission" date="2024-10" db="EMBL/GenBank/DDBJ databases">
        <title>The Natural Products Discovery Center: Release of the First 8490 Sequenced Strains for Exploring Actinobacteria Biosynthetic Diversity.</title>
        <authorList>
            <person name="Kalkreuter E."/>
            <person name="Kautsar S.A."/>
            <person name="Yang D."/>
            <person name="Bader C.D."/>
            <person name="Teijaro C.N."/>
            <person name="Fluegel L."/>
            <person name="Davis C.M."/>
            <person name="Simpson J.R."/>
            <person name="Lauterbach L."/>
            <person name="Steele A.D."/>
            <person name="Gui C."/>
            <person name="Meng S."/>
            <person name="Li G."/>
            <person name="Viehrig K."/>
            <person name="Ye F."/>
            <person name="Su P."/>
            <person name="Kiefer A.F."/>
            <person name="Nichols A."/>
            <person name="Cepeda A.J."/>
            <person name="Yan W."/>
            <person name="Fan B."/>
            <person name="Jiang Y."/>
            <person name="Adhikari A."/>
            <person name="Zheng C.-J."/>
            <person name="Schuster L."/>
            <person name="Cowan T.M."/>
            <person name="Smanski M.J."/>
            <person name="Chevrette M.G."/>
            <person name="De Carvalho L.P.S."/>
            <person name="Shen B."/>
        </authorList>
    </citation>
    <scope>NUCLEOTIDE SEQUENCE [LARGE SCALE GENOMIC DNA]</scope>
    <source>
        <strain evidence="2 3">NPDC019481</strain>
    </source>
</reference>
<evidence type="ECO:0008006" key="4">
    <source>
        <dbReference type="Google" id="ProtNLM"/>
    </source>
</evidence>
<dbReference type="Proteomes" id="UP001611580">
    <property type="component" value="Unassembled WGS sequence"/>
</dbReference>
<keyword evidence="1" id="KW-0472">Membrane</keyword>
<protein>
    <recommendedName>
        <fullName evidence="4">DUF3592 domain-containing protein</fullName>
    </recommendedName>
</protein>
<gene>
    <name evidence="2" type="ORF">ACH47X_15495</name>
</gene>
<dbReference type="EMBL" id="JBIRYI010000009">
    <property type="protein sequence ID" value="MFI2488320.1"/>
    <property type="molecule type" value="Genomic_DNA"/>
</dbReference>
<evidence type="ECO:0000313" key="2">
    <source>
        <dbReference type="EMBL" id="MFI2488320.1"/>
    </source>
</evidence>
<feature type="transmembrane region" description="Helical" evidence="1">
    <location>
        <begin position="116"/>
        <end position="144"/>
    </location>
</feature>
<proteinExistence type="predicted"/>
<evidence type="ECO:0000256" key="1">
    <source>
        <dbReference type="SAM" id="Phobius"/>
    </source>
</evidence>
<organism evidence="2 3">
    <name type="scientific">Promicromonospora kroppenstedtii</name>
    <dbReference type="NCBI Taxonomy" id="440482"/>
    <lineage>
        <taxon>Bacteria</taxon>
        <taxon>Bacillati</taxon>
        <taxon>Actinomycetota</taxon>
        <taxon>Actinomycetes</taxon>
        <taxon>Micrococcales</taxon>
        <taxon>Promicromonosporaceae</taxon>
        <taxon>Promicromonospora</taxon>
    </lineage>
</organism>
<dbReference type="RefSeq" id="WP_397405492.1">
    <property type="nucleotide sequence ID" value="NZ_JBIRYI010000009.1"/>
</dbReference>
<name>A0ABW7XLB0_9MICO</name>
<keyword evidence="1" id="KW-1133">Transmembrane helix</keyword>
<evidence type="ECO:0000313" key="3">
    <source>
        <dbReference type="Proteomes" id="UP001611580"/>
    </source>
</evidence>
<accession>A0ABW7XLB0</accession>